<sequence>MGKFEANSELFNEDLRKFWPISAFPQQNRPKSDRLLAAGALPAKATDDALHIAVCAYHNVDYLLTWNCRHIDNAETKPMMRSVCALHGYTCPEICVPPELMGDTDER</sequence>
<evidence type="ECO:0000313" key="1">
    <source>
        <dbReference type="EMBL" id="VFJ44713.1"/>
    </source>
</evidence>
<proteinExistence type="predicted"/>
<organism evidence="2">
    <name type="scientific">Candidatus Kentrum sp. DK</name>
    <dbReference type="NCBI Taxonomy" id="2126562"/>
    <lineage>
        <taxon>Bacteria</taxon>
        <taxon>Pseudomonadati</taxon>
        <taxon>Pseudomonadota</taxon>
        <taxon>Gammaproteobacteria</taxon>
        <taxon>Candidatus Kentrum</taxon>
    </lineage>
</organism>
<evidence type="ECO:0000313" key="2">
    <source>
        <dbReference type="EMBL" id="VFJ44887.1"/>
    </source>
</evidence>
<protein>
    <recommendedName>
        <fullName evidence="3">PIN domain-containing protein</fullName>
    </recommendedName>
</protein>
<dbReference type="EMBL" id="CAADEX010000008">
    <property type="protein sequence ID" value="VFJ44887.1"/>
    <property type="molecule type" value="Genomic_DNA"/>
</dbReference>
<evidence type="ECO:0008006" key="3">
    <source>
        <dbReference type="Google" id="ProtNLM"/>
    </source>
</evidence>
<accession>A0A450RZX5</accession>
<reference evidence="2" key="1">
    <citation type="submission" date="2019-02" db="EMBL/GenBank/DDBJ databases">
        <authorList>
            <person name="Gruber-Vodicka R. H."/>
            <person name="Seah K. B. B."/>
        </authorList>
    </citation>
    <scope>NUCLEOTIDE SEQUENCE</scope>
    <source>
        <strain evidence="1">BECK_DK161</strain>
        <strain evidence="2">BECK_DK47</strain>
    </source>
</reference>
<name>A0A450RZX5_9GAMM</name>
<gene>
    <name evidence="2" type="ORF">BECKDK2373B_GA0170837_100836</name>
    <name evidence="1" type="ORF">BECKDK2373C_GA0170839_100926</name>
</gene>
<dbReference type="AlphaFoldDB" id="A0A450RZX5"/>
<dbReference type="EMBL" id="CAADEY010000009">
    <property type="protein sequence ID" value="VFJ44713.1"/>
    <property type="molecule type" value="Genomic_DNA"/>
</dbReference>